<evidence type="ECO:0000313" key="7">
    <source>
        <dbReference type="EnsemblMetazoa" id="BGLB039645-PC"/>
    </source>
</evidence>
<dbReference type="STRING" id="6526.A0A2C9M8G0"/>
<dbReference type="AlphaFoldDB" id="A0A2C9M8G0"/>
<dbReference type="SUPFAM" id="SSF52058">
    <property type="entry name" value="L domain-like"/>
    <property type="match status" value="1"/>
</dbReference>
<evidence type="ECO:0000256" key="5">
    <source>
        <dbReference type="SAM" id="Phobius"/>
    </source>
</evidence>
<keyword evidence="2 6" id="KW-0732">Signal</keyword>
<evidence type="ECO:0000256" key="6">
    <source>
        <dbReference type="SAM" id="SignalP"/>
    </source>
</evidence>
<feature type="region of interest" description="Disordered" evidence="4">
    <location>
        <begin position="590"/>
        <end position="629"/>
    </location>
</feature>
<evidence type="ECO:0000256" key="3">
    <source>
        <dbReference type="ARBA" id="ARBA00022737"/>
    </source>
</evidence>
<keyword evidence="3" id="KW-0677">Repeat</keyword>
<feature type="transmembrane region" description="Helical" evidence="5">
    <location>
        <begin position="500"/>
        <end position="521"/>
    </location>
</feature>
<dbReference type="Gene3D" id="3.80.10.10">
    <property type="entry name" value="Ribonuclease Inhibitor"/>
    <property type="match status" value="3"/>
</dbReference>
<dbReference type="Pfam" id="PF13855">
    <property type="entry name" value="LRR_8"/>
    <property type="match status" value="3"/>
</dbReference>
<dbReference type="PRINTS" id="PR00019">
    <property type="entry name" value="LEURICHRPT"/>
</dbReference>
<feature type="signal peptide" evidence="6">
    <location>
        <begin position="1"/>
        <end position="43"/>
    </location>
</feature>
<protein>
    <recommendedName>
        <fullName evidence="9">LRRCT domain-containing protein</fullName>
    </recommendedName>
</protein>
<accession>A0A2C9M8G0</accession>
<keyword evidence="1" id="KW-0433">Leucine-rich repeat</keyword>
<name>A0A2C9M8G0_BIOGL</name>
<dbReference type="Proteomes" id="UP000076420">
    <property type="component" value="Unassembled WGS sequence"/>
</dbReference>
<dbReference type="RefSeq" id="XP_013090104.2">
    <property type="nucleotide sequence ID" value="XM_013234650.2"/>
</dbReference>
<proteinExistence type="predicted"/>
<evidence type="ECO:0008006" key="9">
    <source>
        <dbReference type="Google" id="ProtNLM"/>
    </source>
</evidence>
<dbReference type="InterPro" id="IPR003591">
    <property type="entry name" value="Leu-rich_rpt_typical-subtyp"/>
</dbReference>
<keyword evidence="5" id="KW-0472">Membrane</keyword>
<evidence type="ECO:0000313" key="8">
    <source>
        <dbReference type="Proteomes" id="UP000076420"/>
    </source>
</evidence>
<sequence length="629" mass="70292">MLPIRYSIVSGGIISFHPFWYKSSSGGLSILFFILTFVSVASAQACPPSCFCFVGDVICRKGPLMDIFTQMKSDTVNLTLDNIKGLQIINPSRMKELSVDGSLLVKIRIVSCYVQDVEAHTFEKFPNLKELDLSNNEITIIRADAFLGLSYLMYLNLSHNRLSNVAGIFNSLSKLKTLDISWNFIKNLTSEAFVLQDILTSLKLDGNPLKTLHGSSFRSLFNLKELRARECSLTDVGKDVFAFMPSLVLIDLGLNRLKEAPHPEVFSKHRYLRTLILYHNVIEVLFPDNFVSPGLNAVDLSSNRINKIDHLAFRGSGIRKLDLSHNSIISLDPPVLKELSTSVTHLNLTSNPLRILSPGLFSDLQSLEYLNISKCSLEEFSVEAFESLGKLAQLDISHNELHFLPEGAFKLFNKISSITLEQNSWECDCKIKPFRDWLVNKDRPTNLQCLNGGLNDTECSRLMCIPAHATESKEISMLTDSELSECHSESSSNLAAGTQGAIVASCMGFAIILLLFAIFLWRKGQTGQKLKRICVPSEAESSHVIDEDSKIPPLANCDRNSLTHSDHNFVFRHYFDHLTTNMDEIETTDEDELAQGEADPLKQKDSLYSSEPSLYSHPTEAAYGMESTV</sequence>
<keyword evidence="5" id="KW-1133">Transmembrane helix</keyword>
<evidence type="ECO:0000256" key="1">
    <source>
        <dbReference type="ARBA" id="ARBA00022614"/>
    </source>
</evidence>
<keyword evidence="5" id="KW-0812">Transmembrane</keyword>
<gene>
    <name evidence="7" type="primary">106073961</name>
</gene>
<dbReference type="PROSITE" id="PS51450">
    <property type="entry name" value="LRR"/>
    <property type="match status" value="4"/>
</dbReference>
<dbReference type="PANTHER" id="PTHR24373">
    <property type="entry name" value="SLIT RELATED LEUCINE-RICH REPEAT NEURONAL PROTEIN"/>
    <property type="match status" value="1"/>
</dbReference>
<dbReference type="OrthoDB" id="1055097at2759"/>
<dbReference type="EnsemblMetazoa" id="BGLB039645-RA">
    <property type="protein sequence ID" value="BGLB039645-PA"/>
    <property type="gene ID" value="BGLB039645"/>
</dbReference>
<evidence type="ECO:0000256" key="4">
    <source>
        <dbReference type="SAM" id="MobiDB-lite"/>
    </source>
</evidence>
<dbReference type="KEGG" id="bgt:106073961"/>
<dbReference type="InterPro" id="IPR050328">
    <property type="entry name" value="Dev_Immune_Receptor"/>
</dbReference>
<dbReference type="VEuPathDB" id="VectorBase:BGLB039645"/>
<feature type="chain" id="PRO_5014285164" description="LRRCT domain-containing protein" evidence="6">
    <location>
        <begin position="44"/>
        <end position="629"/>
    </location>
</feature>
<dbReference type="VEuPathDB" id="VectorBase:BGLAX_046215"/>
<organism evidence="7 8">
    <name type="scientific">Biomphalaria glabrata</name>
    <name type="common">Bloodfluke planorb</name>
    <name type="synonym">Freshwater snail</name>
    <dbReference type="NCBI Taxonomy" id="6526"/>
    <lineage>
        <taxon>Eukaryota</taxon>
        <taxon>Metazoa</taxon>
        <taxon>Spiralia</taxon>
        <taxon>Lophotrochozoa</taxon>
        <taxon>Mollusca</taxon>
        <taxon>Gastropoda</taxon>
        <taxon>Heterobranchia</taxon>
        <taxon>Euthyneura</taxon>
        <taxon>Panpulmonata</taxon>
        <taxon>Hygrophila</taxon>
        <taxon>Lymnaeoidea</taxon>
        <taxon>Planorbidae</taxon>
        <taxon>Biomphalaria</taxon>
    </lineage>
</organism>
<dbReference type="SMART" id="SM00369">
    <property type="entry name" value="LRR_TYP"/>
    <property type="match status" value="10"/>
</dbReference>
<evidence type="ECO:0000256" key="2">
    <source>
        <dbReference type="ARBA" id="ARBA00022729"/>
    </source>
</evidence>
<dbReference type="EnsemblMetazoa" id="BGLB039645-RB">
    <property type="protein sequence ID" value="BGLB039645-PB"/>
    <property type="gene ID" value="BGLB039645"/>
</dbReference>
<dbReference type="RefSeq" id="XP_013090106.2">
    <property type="nucleotide sequence ID" value="XM_013234652.2"/>
</dbReference>
<reference evidence="7" key="1">
    <citation type="submission" date="2020-05" db="UniProtKB">
        <authorList>
            <consortium name="EnsemblMetazoa"/>
        </authorList>
    </citation>
    <scope>IDENTIFICATION</scope>
    <source>
        <strain evidence="7">BB02</strain>
    </source>
</reference>
<dbReference type="InterPro" id="IPR001611">
    <property type="entry name" value="Leu-rich_rpt"/>
</dbReference>
<dbReference type="EnsemblMetazoa" id="BGLB039645-RC">
    <property type="protein sequence ID" value="BGLB039645-PC"/>
    <property type="gene ID" value="BGLB039645"/>
</dbReference>
<dbReference type="PANTHER" id="PTHR24373:SF275">
    <property type="entry name" value="TIR DOMAIN-CONTAINING PROTEIN"/>
    <property type="match status" value="1"/>
</dbReference>
<dbReference type="InterPro" id="IPR032675">
    <property type="entry name" value="LRR_dom_sf"/>
</dbReference>